<evidence type="ECO:0000259" key="5">
    <source>
        <dbReference type="PROSITE" id="PS50089"/>
    </source>
</evidence>
<evidence type="ECO:0000313" key="6">
    <source>
        <dbReference type="EMBL" id="CAF9943853.1"/>
    </source>
</evidence>
<evidence type="ECO:0000256" key="3">
    <source>
        <dbReference type="ARBA" id="ARBA00022833"/>
    </source>
</evidence>
<evidence type="ECO:0000256" key="2">
    <source>
        <dbReference type="ARBA" id="ARBA00022771"/>
    </source>
</evidence>
<dbReference type="Proteomes" id="UP000664203">
    <property type="component" value="Unassembled WGS sequence"/>
</dbReference>
<gene>
    <name evidence="6" type="primary">SUA7_1</name>
    <name evidence="6" type="ORF">ALECFALPRED_001516</name>
</gene>
<dbReference type="Gene3D" id="3.30.40.10">
    <property type="entry name" value="Zinc/RING finger domain, C3HC4 (zinc finger)"/>
    <property type="match status" value="1"/>
</dbReference>
<keyword evidence="2 4" id="KW-0863">Zinc-finger</keyword>
<dbReference type="PANTHER" id="PTHR22763">
    <property type="entry name" value="RING ZINC FINGER PROTEIN"/>
    <property type="match status" value="1"/>
</dbReference>
<dbReference type="SUPFAM" id="SSF57850">
    <property type="entry name" value="RING/U-box"/>
    <property type="match status" value="1"/>
</dbReference>
<dbReference type="AlphaFoldDB" id="A0A8H3JBA7"/>
<dbReference type="Pfam" id="PF13639">
    <property type="entry name" value="zf-RING_2"/>
    <property type="match status" value="1"/>
</dbReference>
<evidence type="ECO:0000256" key="4">
    <source>
        <dbReference type="PROSITE-ProRule" id="PRU00175"/>
    </source>
</evidence>
<dbReference type="InterPro" id="IPR050731">
    <property type="entry name" value="HRD1_E3_ubiq-ligases"/>
</dbReference>
<dbReference type="OrthoDB" id="8062037at2759"/>
<keyword evidence="7" id="KW-1185">Reference proteome</keyword>
<accession>A0A8H3JBA7</accession>
<organism evidence="6 7">
    <name type="scientific">Alectoria fallacina</name>
    <dbReference type="NCBI Taxonomy" id="1903189"/>
    <lineage>
        <taxon>Eukaryota</taxon>
        <taxon>Fungi</taxon>
        <taxon>Dikarya</taxon>
        <taxon>Ascomycota</taxon>
        <taxon>Pezizomycotina</taxon>
        <taxon>Lecanoromycetes</taxon>
        <taxon>OSLEUM clade</taxon>
        <taxon>Lecanoromycetidae</taxon>
        <taxon>Lecanorales</taxon>
        <taxon>Lecanorineae</taxon>
        <taxon>Parmeliaceae</taxon>
        <taxon>Alectoria</taxon>
    </lineage>
</organism>
<dbReference type="GO" id="GO:0043161">
    <property type="term" value="P:proteasome-mediated ubiquitin-dependent protein catabolic process"/>
    <property type="evidence" value="ECO:0007669"/>
    <property type="project" value="TreeGrafter"/>
</dbReference>
<dbReference type="InterPro" id="IPR036915">
    <property type="entry name" value="Cyclin-like_sf"/>
</dbReference>
<proteinExistence type="predicted"/>
<keyword evidence="3" id="KW-0862">Zinc</keyword>
<dbReference type="CDD" id="cd00043">
    <property type="entry name" value="CYCLIN_SF"/>
    <property type="match status" value="1"/>
</dbReference>
<dbReference type="InterPro" id="IPR013083">
    <property type="entry name" value="Znf_RING/FYVE/PHD"/>
</dbReference>
<dbReference type="GO" id="GO:0012505">
    <property type="term" value="C:endomembrane system"/>
    <property type="evidence" value="ECO:0007669"/>
    <property type="project" value="TreeGrafter"/>
</dbReference>
<reference evidence="6" key="1">
    <citation type="submission" date="2021-03" db="EMBL/GenBank/DDBJ databases">
        <authorList>
            <person name="Tagirdzhanova G."/>
        </authorList>
    </citation>
    <scope>NUCLEOTIDE SEQUENCE</scope>
</reference>
<dbReference type="InterPro" id="IPR001841">
    <property type="entry name" value="Znf_RING"/>
</dbReference>
<comment type="caution">
    <text evidence="6">The sequence shown here is derived from an EMBL/GenBank/DDBJ whole genome shotgun (WGS) entry which is preliminary data.</text>
</comment>
<evidence type="ECO:0000256" key="1">
    <source>
        <dbReference type="ARBA" id="ARBA00022723"/>
    </source>
</evidence>
<dbReference type="GO" id="GO:0061630">
    <property type="term" value="F:ubiquitin protein ligase activity"/>
    <property type="evidence" value="ECO:0007669"/>
    <property type="project" value="TreeGrafter"/>
</dbReference>
<dbReference type="GO" id="GO:0008270">
    <property type="term" value="F:zinc ion binding"/>
    <property type="evidence" value="ECO:0007669"/>
    <property type="project" value="UniProtKB-KW"/>
</dbReference>
<evidence type="ECO:0000313" key="7">
    <source>
        <dbReference type="Proteomes" id="UP000664203"/>
    </source>
</evidence>
<feature type="domain" description="RING-type" evidence="5">
    <location>
        <begin position="24"/>
        <end position="73"/>
    </location>
</feature>
<dbReference type="Gene3D" id="1.10.472.10">
    <property type="entry name" value="Cyclin-like"/>
    <property type="match status" value="2"/>
</dbReference>
<sequence>MAEAFLRQLLQNENRVPSDEEQKCIICLEECGTMHLGTGLLELAIRLPFCKHIVGSGCIAQWLRSNNTCPMCRHIFFPAQSRPYLEHGIMEGQADSVQTNRAQTVRGQIFSGPISGVLDFLGEIGHLCDRYCTQLGLRPGIAHLAGGIFANIVEPGPSNAILQHHSDNALIAVSIYIASHFAGHPRCSLEISTVMDDVGWLHICNTYNLLRDQSRITDNGIRDELNEDLNVQTLTWPPHGDEMTARQSALAEVLNHCSNQFLRLGLSVPYTMFPMARNIASRAWHIASLHETRRSPQALAAACMYMAGPLVGSFPALSRISRVSELSEETITEVYGLLHAERERIVRERWVQSLWRQDQAPPVLERVFAMLPTV</sequence>
<dbReference type="SUPFAM" id="SSF47954">
    <property type="entry name" value="Cyclin-like"/>
    <property type="match status" value="2"/>
</dbReference>
<keyword evidence="1" id="KW-0479">Metal-binding</keyword>
<dbReference type="EMBL" id="CAJPDR010001358">
    <property type="protein sequence ID" value="CAF9943853.1"/>
    <property type="molecule type" value="Genomic_DNA"/>
</dbReference>
<name>A0A8H3JBA7_9LECA</name>
<protein>
    <submittedName>
        <fullName evidence="6">Transcription initiation factor IIB</fullName>
    </submittedName>
</protein>
<dbReference type="PROSITE" id="PS50089">
    <property type="entry name" value="ZF_RING_2"/>
    <property type="match status" value="1"/>
</dbReference>